<reference evidence="3 4" key="1">
    <citation type="submission" date="2019-07" db="EMBL/GenBank/DDBJ databases">
        <title>Genomes of Cafeteria roenbergensis.</title>
        <authorList>
            <person name="Fischer M.G."/>
            <person name="Hackl T."/>
            <person name="Roman M."/>
        </authorList>
    </citation>
    <scope>NUCLEOTIDE SEQUENCE [LARGE SCALE GENOMIC DNA]</scope>
    <source>
        <strain evidence="1 4">BVI</strain>
        <strain evidence="2 3">E4-10P</strain>
    </source>
</reference>
<name>A0A5A8CPD8_CAFRO</name>
<sequence length="93" mass="9653">MPAAVVCAAAAAHAPRPLLLSFTGSVWPRAMGQPPFDLRAAMLALHSPSRRWAEQGGLLPGLAARVQAAWRVVFADPVRAALLAAAGRPPPPS</sequence>
<dbReference type="Proteomes" id="UP000323011">
    <property type="component" value="Unassembled WGS sequence"/>
</dbReference>
<gene>
    <name evidence="2" type="ORF">FNF27_02308</name>
    <name evidence="1" type="ORF">FNF29_02456</name>
</gene>
<dbReference type="EMBL" id="VLTO01000009">
    <property type="protein sequence ID" value="KAA0176251.1"/>
    <property type="molecule type" value="Genomic_DNA"/>
</dbReference>
<dbReference type="EMBL" id="VLTN01000011">
    <property type="protein sequence ID" value="KAA0154579.1"/>
    <property type="molecule type" value="Genomic_DNA"/>
</dbReference>
<proteinExistence type="predicted"/>
<dbReference type="Proteomes" id="UP000322899">
    <property type="component" value="Unassembled WGS sequence"/>
</dbReference>
<keyword evidence="4" id="KW-1185">Reference proteome</keyword>
<evidence type="ECO:0000313" key="4">
    <source>
        <dbReference type="Proteomes" id="UP000323011"/>
    </source>
</evidence>
<evidence type="ECO:0000313" key="2">
    <source>
        <dbReference type="EMBL" id="KAA0176251.1"/>
    </source>
</evidence>
<organism evidence="1 4">
    <name type="scientific">Cafeteria roenbergensis</name>
    <name type="common">Marine flagellate</name>
    <dbReference type="NCBI Taxonomy" id="33653"/>
    <lineage>
        <taxon>Eukaryota</taxon>
        <taxon>Sar</taxon>
        <taxon>Stramenopiles</taxon>
        <taxon>Bigyra</taxon>
        <taxon>Opalozoa</taxon>
        <taxon>Bicosoecida</taxon>
        <taxon>Cafeteriaceae</taxon>
        <taxon>Cafeteria</taxon>
    </lineage>
</organism>
<evidence type="ECO:0000313" key="1">
    <source>
        <dbReference type="EMBL" id="KAA0154579.1"/>
    </source>
</evidence>
<accession>A0A5A8CPD8</accession>
<dbReference type="AlphaFoldDB" id="A0A5A8CPD8"/>
<protein>
    <submittedName>
        <fullName evidence="1">Uncharacterized protein</fullName>
    </submittedName>
</protein>
<evidence type="ECO:0000313" key="3">
    <source>
        <dbReference type="Proteomes" id="UP000322899"/>
    </source>
</evidence>
<comment type="caution">
    <text evidence="1">The sequence shown here is derived from an EMBL/GenBank/DDBJ whole genome shotgun (WGS) entry which is preliminary data.</text>
</comment>